<keyword evidence="3" id="KW-1185">Reference proteome</keyword>
<evidence type="ECO:0000313" key="3">
    <source>
        <dbReference type="Proteomes" id="UP000637720"/>
    </source>
</evidence>
<dbReference type="AlphaFoldDB" id="A0A8J3B4P8"/>
<organism evidence="2 3">
    <name type="scientific">Calditerricola satsumensis</name>
    <dbReference type="NCBI Taxonomy" id="373054"/>
    <lineage>
        <taxon>Bacteria</taxon>
        <taxon>Bacillati</taxon>
        <taxon>Bacillota</taxon>
        <taxon>Bacilli</taxon>
        <taxon>Bacillales</taxon>
        <taxon>Bacillaceae</taxon>
        <taxon>Calditerricola</taxon>
    </lineage>
</organism>
<evidence type="ECO:0000256" key="1">
    <source>
        <dbReference type="ARBA" id="ARBA00001947"/>
    </source>
</evidence>
<dbReference type="GO" id="GO:0016811">
    <property type="term" value="F:hydrolase activity, acting on carbon-nitrogen (but not peptide) bonds, in linear amides"/>
    <property type="evidence" value="ECO:0007669"/>
    <property type="project" value="TreeGrafter"/>
</dbReference>
<comment type="cofactor">
    <cofactor evidence="1">
        <name>Zn(2+)</name>
        <dbReference type="ChEBI" id="CHEBI:29105"/>
    </cofactor>
</comment>
<name>A0A8J3B4P8_9BACI</name>
<dbReference type="EMBL" id="BMOF01000005">
    <property type="protein sequence ID" value="GGJ94143.1"/>
    <property type="molecule type" value="Genomic_DNA"/>
</dbReference>
<proteinExistence type="predicted"/>
<protein>
    <recommendedName>
        <fullName evidence="4">PIG-L family deacetylase</fullName>
    </recommendedName>
</protein>
<comment type="caution">
    <text evidence="2">The sequence shown here is derived from an EMBL/GenBank/DDBJ whole genome shotgun (WGS) entry which is preliminary data.</text>
</comment>
<dbReference type="InterPro" id="IPR003737">
    <property type="entry name" value="GlcNAc_PI_deacetylase-related"/>
</dbReference>
<evidence type="ECO:0008006" key="4">
    <source>
        <dbReference type="Google" id="ProtNLM"/>
    </source>
</evidence>
<dbReference type="Proteomes" id="UP000637720">
    <property type="component" value="Unassembled WGS sequence"/>
</dbReference>
<dbReference type="InterPro" id="IPR024078">
    <property type="entry name" value="LmbE-like_dom_sf"/>
</dbReference>
<evidence type="ECO:0000313" key="2">
    <source>
        <dbReference type="EMBL" id="GGJ94143.1"/>
    </source>
</evidence>
<reference evidence="2" key="2">
    <citation type="submission" date="2020-09" db="EMBL/GenBank/DDBJ databases">
        <authorList>
            <person name="Sun Q."/>
            <person name="Ohkuma M."/>
        </authorList>
    </citation>
    <scope>NUCLEOTIDE SEQUENCE</scope>
    <source>
        <strain evidence="2">JCM 14719</strain>
    </source>
</reference>
<dbReference type="Gene3D" id="3.40.50.10320">
    <property type="entry name" value="LmbE-like"/>
    <property type="match status" value="1"/>
</dbReference>
<dbReference type="SUPFAM" id="SSF102588">
    <property type="entry name" value="LmbE-like"/>
    <property type="match status" value="1"/>
</dbReference>
<gene>
    <name evidence="2" type="ORF">GCM10007043_04930</name>
</gene>
<dbReference type="PANTHER" id="PTHR12993">
    <property type="entry name" value="N-ACETYLGLUCOSAMINYL-PHOSPHATIDYLINOSITOL DE-N-ACETYLASE-RELATED"/>
    <property type="match status" value="1"/>
</dbReference>
<dbReference type="Pfam" id="PF02585">
    <property type="entry name" value="PIG-L"/>
    <property type="match status" value="1"/>
</dbReference>
<sequence>MEKRLLLVFAHPDDESFTVGAVVARYVREEGCRVHLLLATRGEAGKPGNPPVCSPVMLAIQREREARTACRILGIERVTFLGFRDGHLADVPRHHLAIPIAAYLRTFRPQVVVTFPPHGISGHPDHRAIQQATYAAVTAPGLPDEVARLYYVTLPASAAEASRRRVFTDPDEALAATVSGEGYAHVAAAALAAHRSQHLSVEAVFPGATRGDATHVRTKSHFLLAWARVPQPAPPRWRPVRRPVSGEQPCVWPRSCPKVSPQRFDRPIGGNR</sequence>
<accession>A0A8J3B4P8</accession>
<dbReference type="PANTHER" id="PTHR12993:SF11">
    <property type="entry name" value="N-ACETYLGLUCOSAMINYL-PHOSPHATIDYLINOSITOL DE-N-ACETYLASE"/>
    <property type="match status" value="1"/>
</dbReference>
<reference evidence="2" key="1">
    <citation type="journal article" date="2014" name="Int. J. Syst. Evol. Microbiol.">
        <title>Complete genome sequence of Corynebacterium casei LMG S-19264T (=DSM 44701T), isolated from a smear-ripened cheese.</title>
        <authorList>
            <consortium name="US DOE Joint Genome Institute (JGI-PGF)"/>
            <person name="Walter F."/>
            <person name="Albersmeier A."/>
            <person name="Kalinowski J."/>
            <person name="Ruckert C."/>
        </authorList>
    </citation>
    <scope>NUCLEOTIDE SEQUENCE</scope>
    <source>
        <strain evidence="2">JCM 14719</strain>
    </source>
</reference>
<dbReference type="RefSeq" id="WP_188816690.1">
    <property type="nucleotide sequence ID" value="NZ_BMOF01000005.1"/>
</dbReference>